<dbReference type="CDD" id="cd18880">
    <property type="entry name" value="NUDIX_ADPRase"/>
    <property type="match status" value="1"/>
</dbReference>
<dbReference type="PANTHER" id="PTHR43046:SF16">
    <property type="entry name" value="ADP-RIBOSE PYROPHOSPHATASE YJHB-RELATED"/>
    <property type="match status" value="1"/>
</dbReference>
<dbReference type="RefSeq" id="WP_265675271.1">
    <property type="nucleotide sequence ID" value="NZ_JAKRRY010000014.1"/>
</dbReference>
<organism evidence="4 5">
    <name type="scientific">Vibrio qingdaonensis</name>
    <dbReference type="NCBI Taxonomy" id="2829491"/>
    <lineage>
        <taxon>Bacteria</taxon>
        <taxon>Pseudomonadati</taxon>
        <taxon>Pseudomonadota</taxon>
        <taxon>Gammaproteobacteria</taxon>
        <taxon>Vibrionales</taxon>
        <taxon>Vibrionaceae</taxon>
        <taxon>Vibrio</taxon>
    </lineage>
</organism>
<comment type="cofactor">
    <cofactor evidence="1">
        <name>Mg(2+)</name>
        <dbReference type="ChEBI" id="CHEBI:18420"/>
    </cofactor>
</comment>
<evidence type="ECO:0000256" key="1">
    <source>
        <dbReference type="ARBA" id="ARBA00001946"/>
    </source>
</evidence>
<dbReference type="Gene3D" id="3.90.79.10">
    <property type="entry name" value="Nucleoside Triphosphate Pyrophosphohydrolase"/>
    <property type="match status" value="1"/>
</dbReference>
<evidence type="ECO:0000256" key="2">
    <source>
        <dbReference type="ARBA" id="ARBA00022801"/>
    </source>
</evidence>
<reference evidence="4" key="1">
    <citation type="submission" date="2022-02" db="EMBL/GenBank/DDBJ databases">
        <title>Vibrio sp. nov, a new bacterium isolated from seawater.</title>
        <authorList>
            <person name="Yuan Y."/>
        </authorList>
    </citation>
    <scope>NUCLEOTIDE SEQUENCE</scope>
    <source>
        <strain evidence="4">ZSDZ65</strain>
    </source>
</reference>
<protein>
    <submittedName>
        <fullName evidence="4">NUDIX domain-containing protein</fullName>
    </submittedName>
</protein>
<dbReference type="SUPFAM" id="SSF55811">
    <property type="entry name" value="Nudix"/>
    <property type="match status" value="1"/>
</dbReference>
<dbReference type="GO" id="GO:0016787">
    <property type="term" value="F:hydrolase activity"/>
    <property type="evidence" value="ECO:0007669"/>
    <property type="project" value="UniProtKB-KW"/>
</dbReference>
<name>A0A9X3HXF1_9VIBR</name>
<gene>
    <name evidence="4" type="ORF">MD535_12070</name>
</gene>
<keyword evidence="5" id="KW-1185">Reference proteome</keyword>
<proteinExistence type="predicted"/>
<feature type="domain" description="Nudix hydrolase" evidence="3">
    <location>
        <begin position="1"/>
        <end position="142"/>
    </location>
</feature>
<dbReference type="PROSITE" id="PS51462">
    <property type="entry name" value="NUDIX"/>
    <property type="match status" value="1"/>
</dbReference>
<evidence type="ECO:0000313" key="4">
    <source>
        <dbReference type="EMBL" id="MCW8346732.1"/>
    </source>
</evidence>
<evidence type="ECO:0000259" key="3">
    <source>
        <dbReference type="PROSITE" id="PS51462"/>
    </source>
</evidence>
<dbReference type="InterPro" id="IPR015797">
    <property type="entry name" value="NUDIX_hydrolase-like_dom_sf"/>
</dbReference>
<dbReference type="InterPro" id="IPR000086">
    <property type="entry name" value="NUDIX_hydrolase_dom"/>
</dbReference>
<dbReference type="AlphaFoldDB" id="A0A9X3HXF1"/>
<sequence length="162" mass="18531">MKHRIRAAGIAINGDEILLLRVKDPYSGEYWIPPGGGLESSDQSSKHALIREYKEETGLDVDVGELLFIREFLETSRDTYHVELFYQISRWEGELSLSNLDGLNDQSYIHAVEWVPLSQLASMKTFPSDIHEKILPLIEQQLHSYHLGSFVQGCDDEVNRLD</sequence>
<accession>A0A9X3HXF1</accession>
<dbReference type="EMBL" id="JAKRRY010000014">
    <property type="protein sequence ID" value="MCW8346732.1"/>
    <property type="molecule type" value="Genomic_DNA"/>
</dbReference>
<dbReference type="Pfam" id="PF00293">
    <property type="entry name" value="NUDIX"/>
    <property type="match status" value="1"/>
</dbReference>
<keyword evidence="2" id="KW-0378">Hydrolase</keyword>
<dbReference type="PANTHER" id="PTHR43046">
    <property type="entry name" value="GDP-MANNOSE MANNOSYL HYDROLASE"/>
    <property type="match status" value="1"/>
</dbReference>
<dbReference type="Proteomes" id="UP001155587">
    <property type="component" value="Unassembled WGS sequence"/>
</dbReference>
<comment type="caution">
    <text evidence="4">The sequence shown here is derived from an EMBL/GenBank/DDBJ whole genome shotgun (WGS) entry which is preliminary data.</text>
</comment>
<evidence type="ECO:0000313" key="5">
    <source>
        <dbReference type="Proteomes" id="UP001155587"/>
    </source>
</evidence>